<dbReference type="EMBL" id="CAMXCT020006513">
    <property type="protein sequence ID" value="CAL1168489.1"/>
    <property type="molecule type" value="Genomic_DNA"/>
</dbReference>
<evidence type="ECO:0000313" key="7">
    <source>
        <dbReference type="EMBL" id="CAL1168489.1"/>
    </source>
</evidence>
<evidence type="ECO:0000256" key="3">
    <source>
        <dbReference type="ARBA" id="ARBA00022525"/>
    </source>
</evidence>
<keyword evidence="5" id="KW-0325">Glycoprotein</keyword>
<keyword evidence="4" id="KW-0732">Signal</keyword>
<evidence type="ECO:0000256" key="5">
    <source>
        <dbReference type="ARBA" id="ARBA00023180"/>
    </source>
</evidence>
<dbReference type="PANTHER" id="PTHR13234:SF8">
    <property type="entry name" value="GAMMA-INTERFERON-INDUCIBLE LYSOSOMAL THIOL REDUCTASE"/>
    <property type="match status" value="1"/>
</dbReference>
<keyword evidence="8" id="KW-1185">Reference proteome</keyword>
<dbReference type="EMBL" id="CAMXCT030006513">
    <property type="protein sequence ID" value="CAL4802426.1"/>
    <property type="molecule type" value="Genomic_DNA"/>
</dbReference>
<protein>
    <submittedName>
        <fullName evidence="6">Uncharacterized protein</fullName>
    </submittedName>
</protein>
<dbReference type="PANTHER" id="PTHR13234">
    <property type="entry name" value="GAMMA-INTERFERON INDUCIBLE LYSOSOMAL THIOL REDUCTASE GILT"/>
    <property type="match status" value="1"/>
</dbReference>
<evidence type="ECO:0000256" key="2">
    <source>
        <dbReference type="ARBA" id="ARBA00005679"/>
    </source>
</evidence>
<dbReference type="AlphaFoldDB" id="A0A9P1DRK5"/>
<dbReference type="Proteomes" id="UP001152797">
    <property type="component" value="Unassembled WGS sequence"/>
</dbReference>
<dbReference type="InterPro" id="IPR004911">
    <property type="entry name" value="Interferon-induced_GILT"/>
</dbReference>
<dbReference type="GO" id="GO:0005576">
    <property type="term" value="C:extracellular region"/>
    <property type="evidence" value="ECO:0007669"/>
    <property type="project" value="UniProtKB-SubCell"/>
</dbReference>
<comment type="similarity">
    <text evidence="2">Belongs to the GILT family.</text>
</comment>
<accession>A0A9P1DRK5</accession>
<evidence type="ECO:0000256" key="1">
    <source>
        <dbReference type="ARBA" id="ARBA00004613"/>
    </source>
</evidence>
<dbReference type="Pfam" id="PF03227">
    <property type="entry name" value="GILT"/>
    <property type="match status" value="1"/>
</dbReference>
<dbReference type="GO" id="GO:0016671">
    <property type="term" value="F:oxidoreductase activity, acting on a sulfur group of donors, disulfide as acceptor"/>
    <property type="evidence" value="ECO:0007669"/>
    <property type="project" value="InterPro"/>
</dbReference>
<proteinExistence type="inferred from homology"/>
<dbReference type="OrthoDB" id="958254at2759"/>
<comment type="subcellular location">
    <subcellularLocation>
        <location evidence="1">Secreted</location>
    </subcellularLocation>
</comment>
<reference evidence="7" key="2">
    <citation type="submission" date="2024-04" db="EMBL/GenBank/DDBJ databases">
        <authorList>
            <person name="Chen Y."/>
            <person name="Shah S."/>
            <person name="Dougan E. K."/>
            <person name="Thang M."/>
            <person name="Chan C."/>
        </authorList>
    </citation>
    <scope>NUCLEOTIDE SEQUENCE [LARGE SCALE GENOMIC DNA]</scope>
</reference>
<evidence type="ECO:0000256" key="4">
    <source>
        <dbReference type="ARBA" id="ARBA00022729"/>
    </source>
</evidence>
<evidence type="ECO:0000313" key="8">
    <source>
        <dbReference type="Proteomes" id="UP001152797"/>
    </source>
</evidence>
<organism evidence="6">
    <name type="scientific">Cladocopium goreaui</name>
    <dbReference type="NCBI Taxonomy" id="2562237"/>
    <lineage>
        <taxon>Eukaryota</taxon>
        <taxon>Sar</taxon>
        <taxon>Alveolata</taxon>
        <taxon>Dinophyceae</taxon>
        <taxon>Suessiales</taxon>
        <taxon>Symbiodiniaceae</taxon>
        <taxon>Cladocopium</taxon>
    </lineage>
</organism>
<gene>
    <name evidence="6" type="ORF">C1SCF055_LOCUS39963</name>
</gene>
<dbReference type="EMBL" id="CAMXCT010006513">
    <property type="protein sequence ID" value="CAI4015114.1"/>
    <property type="molecule type" value="Genomic_DNA"/>
</dbReference>
<sequence>MKSHGLWQSVNSMLRWMMGTNKVQVEFFVMSKCPDAKACEDSFLPVLQDLRSLVDLKFTYIGSAEGQEVQCMHGPSECEGDKQRLCIQQVASVEHLICAVSG</sequence>
<comment type="caution">
    <text evidence="6">The sequence shown here is derived from an EMBL/GenBank/DDBJ whole genome shotgun (WGS) entry which is preliminary data.</text>
</comment>
<reference evidence="6" key="1">
    <citation type="submission" date="2022-10" db="EMBL/GenBank/DDBJ databases">
        <authorList>
            <person name="Chen Y."/>
            <person name="Dougan E. K."/>
            <person name="Chan C."/>
            <person name="Rhodes N."/>
            <person name="Thang M."/>
        </authorList>
    </citation>
    <scope>NUCLEOTIDE SEQUENCE</scope>
</reference>
<keyword evidence="3" id="KW-0964">Secreted</keyword>
<name>A0A9P1DRK5_9DINO</name>
<evidence type="ECO:0000313" key="6">
    <source>
        <dbReference type="EMBL" id="CAI4015114.1"/>
    </source>
</evidence>